<organism evidence="1 2">
    <name type="scientific">Candidatus Falkowbacteria bacterium CG10_big_fil_rev_8_21_14_0_10_37_6</name>
    <dbReference type="NCBI Taxonomy" id="1974563"/>
    <lineage>
        <taxon>Bacteria</taxon>
        <taxon>Candidatus Falkowiibacteriota</taxon>
    </lineage>
</organism>
<dbReference type="AlphaFoldDB" id="A0A2H0V7M6"/>
<comment type="caution">
    <text evidence="1">The sequence shown here is derived from an EMBL/GenBank/DDBJ whole genome shotgun (WGS) entry which is preliminary data.</text>
</comment>
<name>A0A2H0V7M6_9BACT</name>
<gene>
    <name evidence="1" type="ORF">COT95_00645</name>
</gene>
<feature type="non-terminal residue" evidence="1">
    <location>
        <position position="102"/>
    </location>
</feature>
<dbReference type="EMBL" id="PFAN01000038">
    <property type="protein sequence ID" value="PIR95073.1"/>
    <property type="molecule type" value="Genomic_DNA"/>
</dbReference>
<proteinExistence type="predicted"/>
<evidence type="ECO:0000313" key="2">
    <source>
        <dbReference type="Proteomes" id="UP000228614"/>
    </source>
</evidence>
<evidence type="ECO:0000313" key="1">
    <source>
        <dbReference type="EMBL" id="PIR95073.1"/>
    </source>
</evidence>
<dbReference type="Proteomes" id="UP000228614">
    <property type="component" value="Unassembled WGS sequence"/>
</dbReference>
<accession>A0A2H0V7M6</accession>
<sequence length="102" mass="11178">MFILSVIAITAVMLITQINPITIVQESFSVPKIKASGQVMGIVEIAERNEQLTVSKDDLTQEIIAPNKLIQPKTPIKKDVYMAPPDITANSAVAFDLNSRKI</sequence>
<reference evidence="2" key="1">
    <citation type="submission" date="2017-09" db="EMBL/GenBank/DDBJ databases">
        <title>Depth-based differentiation of microbial function through sediment-hosted aquifers and enrichment of novel symbionts in the deep terrestrial subsurface.</title>
        <authorList>
            <person name="Probst A.J."/>
            <person name="Ladd B."/>
            <person name="Jarett J.K."/>
            <person name="Geller-Mcgrath D.E."/>
            <person name="Sieber C.M.K."/>
            <person name="Emerson J.B."/>
            <person name="Anantharaman K."/>
            <person name="Thomas B.C."/>
            <person name="Malmstrom R."/>
            <person name="Stieglmeier M."/>
            <person name="Klingl A."/>
            <person name="Woyke T."/>
            <person name="Ryan C.M."/>
            <person name="Banfield J.F."/>
        </authorList>
    </citation>
    <scope>NUCLEOTIDE SEQUENCE [LARGE SCALE GENOMIC DNA]</scope>
</reference>
<protein>
    <submittedName>
        <fullName evidence="1">Uncharacterized protein</fullName>
    </submittedName>
</protein>